<comment type="caution">
    <text evidence="2">The sequence shown here is derived from an EMBL/GenBank/DDBJ whole genome shotgun (WGS) entry which is preliminary data.</text>
</comment>
<evidence type="ECO:0000256" key="1">
    <source>
        <dbReference type="SAM" id="SignalP"/>
    </source>
</evidence>
<evidence type="ECO:0000313" key="2">
    <source>
        <dbReference type="EMBL" id="MBB6129352.1"/>
    </source>
</evidence>
<dbReference type="Proteomes" id="UP000548326">
    <property type="component" value="Unassembled WGS sequence"/>
</dbReference>
<dbReference type="RefSeq" id="WP_183588476.1">
    <property type="nucleotide sequence ID" value="NZ_JACHCA010000009.1"/>
</dbReference>
<dbReference type="EMBL" id="JACHCA010000009">
    <property type="protein sequence ID" value="MBB6129352.1"/>
    <property type="molecule type" value="Genomic_DNA"/>
</dbReference>
<sequence>MIKNLKITALILFIFSISFKADAQEQQVNITYIINTDKSVDLSFEKPDPGTYTVILKFNTLTNSDGQQEQTFNIKGYSGRFLTLRPQNKEQGIGFSYRYSYIRGRLNPKYNADFVYLLPCKRGSKVTATETIWVGTKYFGKTSPEDWKAYRFYTKNEDTVTAIRKGVVVEIQDSYDTEKMNGVEFTNNANKIVIEHQDGTLATYTDFKKGSIMVKVGQTIFPETALGINSRANGNGRFNISLSIIYLKLKDFESTRSLYGFVTPHFDTSDSGDTLLITQKEYTAADTPEIIGKELSKKEFKKTLNN</sequence>
<dbReference type="Gene3D" id="2.70.70.10">
    <property type="entry name" value="Glucose Permease (Domain IIA)"/>
    <property type="match status" value="1"/>
</dbReference>
<reference evidence="2 3" key="1">
    <citation type="submission" date="2020-08" db="EMBL/GenBank/DDBJ databases">
        <title>Genomic Encyclopedia of Type Strains, Phase IV (KMG-V): Genome sequencing to study the core and pangenomes of soil and plant-associated prokaryotes.</title>
        <authorList>
            <person name="Whitman W."/>
        </authorList>
    </citation>
    <scope>NUCLEOTIDE SEQUENCE [LARGE SCALE GENOMIC DNA]</scope>
    <source>
        <strain evidence="2 3">MP601</strain>
    </source>
</reference>
<dbReference type="InterPro" id="IPR011055">
    <property type="entry name" value="Dup_hybrid_motif"/>
</dbReference>
<keyword evidence="1" id="KW-0732">Signal</keyword>
<evidence type="ECO:0000313" key="3">
    <source>
        <dbReference type="Proteomes" id="UP000548326"/>
    </source>
</evidence>
<feature type="chain" id="PRO_5032998445" description="Peptidase family M23" evidence="1">
    <location>
        <begin position="24"/>
        <end position="306"/>
    </location>
</feature>
<feature type="signal peptide" evidence="1">
    <location>
        <begin position="1"/>
        <end position="23"/>
    </location>
</feature>
<dbReference type="AlphaFoldDB" id="A0A841JGC1"/>
<accession>A0A841JGC1</accession>
<evidence type="ECO:0008006" key="4">
    <source>
        <dbReference type="Google" id="ProtNLM"/>
    </source>
</evidence>
<proteinExistence type="predicted"/>
<protein>
    <recommendedName>
        <fullName evidence="4">Peptidase family M23</fullName>
    </recommendedName>
</protein>
<name>A0A841JGC1_9SPHI</name>
<gene>
    <name evidence="2" type="ORF">HDF22_003478</name>
</gene>
<organism evidence="2 3">
    <name type="scientific">Mucilaginibacter lappiensis</name>
    <dbReference type="NCBI Taxonomy" id="354630"/>
    <lineage>
        <taxon>Bacteria</taxon>
        <taxon>Pseudomonadati</taxon>
        <taxon>Bacteroidota</taxon>
        <taxon>Sphingobacteriia</taxon>
        <taxon>Sphingobacteriales</taxon>
        <taxon>Sphingobacteriaceae</taxon>
        <taxon>Mucilaginibacter</taxon>
    </lineage>
</organism>